<dbReference type="EMBL" id="CM003613">
    <property type="protein sequence ID" value="KYP55042.1"/>
    <property type="molecule type" value="Genomic_DNA"/>
</dbReference>
<dbReference type="Proteomes" id="UP000075243">
    <property type="component" value="Chromosome 11"/>
</dbReference>
<sequence length="55" mass="6019">MSLVSKNNLGFIDGTIVAPARSNILFPALYLGSFGHSHHPLHKVLFRETLPSAFV</sequence>
<dbReference type="AlphaFoldDB" id="A0A151SJV7"/>
<evidence type="ECO:0000313" key="1">
    <source>
        <dbReference type="EMBL" id="KYP55042.1"/>
    </source>
</evidence>
<organism evidence="1 2">
    <name type="scientific">Cajanus cajan</name>
    <name type="common">Pigeon pea</name>
    <name type="synonym">Cajanus indicus</name>
    <dbReference type="NCBI Taxonomy" id="3821"/>
    <lineage>
        <taxon>Eukaryota</taxon>
        <taxon>Viridiplantae</taxon>
        <taxon>Streptophyta</taxon>
        <taxon>Embryophyta</taxon>
        <taxon>Tracheophyta</taxon>
        <taxon>Spermatophyta</taxon>
        <taxon>Magnoliopsida</taxon>
        <taxon>eudicotyledons</taxon>
        <taxon>Gunneridae</taxon>
        <taxon>Pentapetalae</taxon>
        <taxon>rosids</taxon>
        <taxon>fabids</taxon>
        <taxon>Fabales</taxon>
        <taxon>Fabaceae</taxon>
        <taxon>Papilionoideae</taxon>
        <taxon>50 kb inversion clade</taxon>
        <taxon>NPAAA clade</taxon>
        <taxon>indigoferoid/millettioid clade</taxon>
        <taxon>Phaseoleae</taxon>
        <taxon>Cajanus</taxon>
    </lineage>
</organism>
<evidence type="ECO:0000313" key="2">
    <source>
        <dbReference type="Proteomes" id="UP000075243"/>
    </source>
</evidence>
<dbReference type="Gramene" id="C.cajan_01214.t">
    <property type="protein sequence ID" value="C.cajan_01214.t.cds1"/>
    <property type="gene ID" value="C.cajan_01214"/>
</dbReference>
<proteinExistence type="predicted"/>
<reference evidence="1 2" key="1">
    <citation type="journal article" date="2012" name="Nat. Biotechnol.">
        <title>Draft genome sequence of pigeonpea (Cajanus cajan), an orphan legume crop of resource-poor farmers.</title>
        <authorList>
            <person name="Varshney R.K."/>
            <person name="Chen W."/>
            <person name="Li Y."/>
            <person name="Bharti A.K."/>
            <person name="Saxena R.K."/>
            <person name="Schlueter J.A."/>
            <person name="Donoghue M.T."/>
            <person name="Azam S."/>
            <person name="Fan G."/>
            <person name="Whaley A.M."/>
            <person name="Farmer A.D."/>
            <person name="Sheridan J."/>
            <person name="Iwata A."/>
            <person name="Tuteja R."/>
            <person name="Penmetsa R.V."/>
            <person name="Wu W."/>
            <person name="Upadhyaya H.D."/>
            <person name="Yang S.P."/>
            <person name="Shah T."/>
            <person name="Saxena K.B."/>
            <person name="Michael T."/>
            <person name="McCombie W.R."/>
            <person name="Yang B."/>
            <person name="Zhang G."/>
            <person name="Yang H."/>
            <person name="Wang J."/>
            <person name="Spillane C."/>
            <person name="Cook D.R."/>
            <person name="May G.D."/>
            <person name="Xu X."/>
            <person name="Jackson S.A."/>
        </authorList>
    </citation>
    <scope>NUCLEOTIDE SEQUENCE [LARGE SCALE GENOMIC DNA]</scope>
    <source>
        <strain evidence="2">cv. Asha</strain>
    </source>
</reference>
<protein>
    <submittedName>
        <fullName evidence="1">Uncharacterized protein</fullName>
    </submittedName>
</protein>
<accession>A0A151SJV7</accession>
<keyword evidence="2" id="KW-1185">Reference proteome</keyword>
<gene>
    <name evidence="1" type="ORF">KK1_001246</name>
</gene>
<name>A0A151SJV7_CAJCA</name>